<proteinExistence type="predicted"/>
<dbReference type="Proteomes" id="UP001331761">
    <property type="component" value="Unassembled WGS sequence"/>
</dbReference>
<keyword evidence="2" id="KW-1185">Reference proteome</keyword>
<protein>
    <submittedName>
        <fullName evidence="1">Uncharacterized protein</fullName>
    </submittedName>
</protein>
<accession>A0AAN8I8Q5</accession>
<reference evidence="1 2" key="1">
    <citation type="submission" date="2019-10" db="EMBL/GenBank/DDBJ databases">
        <title>Assembly and Annotation for the nematode Trichostrongylus colubriformis.</title>
        <authorList>
            <person name="Martin J."/>
        </authorList>
    </citation>
    <scope>NUCLEOTIDE SEQUENCE [LARGE SCALE GENOMIC DNA]</scope>
    <source>
        <strain evidence="1">G859</strain>
        <tissue evidence="1">Whole worm</tissue>
    </source>
</reference>
<evidence type="ECO:0000313" key="1">
    <source>
        <dbReference type="EMBL" id="KAK5964994.1"/>
    </source>
</evidence>
<evidence type="ECO:0000313" key="2">
    <source>
        <dbReference type="Proteomes" id="UP001331761"/>
    </source>
</evidence>
<comment type="caution">
    <text evidence="1">The sequence shown here is derived from an EMBL/GenBank/DDBJ whole genome shotgun (WGS) entry which is preliminary data.</text>
</comment>
<organism evidence="1 2">
    <name type="scientific">Trichostrongylus colubriformis</name>
    <name type="common">Black scour worm</name>
    <dbReference type="NCBI Taxonomy" id="6319"/>
    <lineage>
        <taxon>Eukaryota</taxon>
        <taxon>Metazoa</taxon>
        <taxon>Ecdysozoa</taxon>
        <taxon>Nematoda</taxon>
        <taxon>Chromadorea</taxon>
        <taxon>Rhabditida</taxon>
        <taxon>Rhabditina</taxon>
        <taxon>Rhabditomorpha</taxon>
        <taxon>Strongyloidea</taxon>
        <taxon>Trichostrongylidae</taxon>
        <taxon>Trichostrongylus</taxon>
    </lineage>
</organism>
<dbReference type="EMBL" id="WIXE01025112">
    <property type="protein sequence ID" value="KAK5964994.1"/>
    <property type="molecule type" value="Genomic_DNA"/>
</dbReference>
<sequence length="82" mass="9310">MRDTSGMLKEVRCWCRNQDYCNTDLSDRVDDDKELPANLVADEGDETTTAAADNGEEGIVIERNYDIKDELFATHGGWMHEL</sequence>
<gene>
    <name evidence="1" type="ORF">GCK32_017897</name>
</gene>
<name>A0AAN8I8Q5_TRICO</name>
<dbReference type="AlphaFoldDB" id="A0AAN8I8Q5"/>